<keyword evidence="3" id="KW-1185">Reference proteome</keyword>
<feature type="region of interest" description="Disordered" evidence="1">
    <location>
        <begin position="23"/>
        <end position="52"/>
    </location>
</feature>
<evidence type="ECO:0000256" key="1">
    <source>
        <dbReference type="SAM" id="MobiDB-lite"/>
    </source>
</evidence>
<dbReference type="AlphaFoldDB" id="A0A5J5CBD3"/>
<gene>
    <name evidence="2" type="ORF">FQN60_016012</name>
</gene>
<feature type="compositionally biased region" description="Polar residues" evidence="1">
    <location>
        <begin position="36"/>
        <end position="52"/>
    </location>
</feature>
<dbReference type="Proteomes" id="UP000327493">
    <property type="component" value="Unassembled WGS sequence"/>
</dbReference>
<proteinExistence type="predicted"/>
<reference evidence="2 3" key="1">
    <citation type="submission" date="2019-08" db="EMBL/GenBank/DDBJ databases">
        <title>A chromosome-level genome assembly, high-density linkage maps, and genome scans reveal the genomic architecture of hybrid incompatibilities underlying speciation via character displacement in darters (Percidae: Etheostominae).</title>
        <authorList>
            <person name="Moran R.L."/>
            <person name="Catchen J.M."/>
            <person name="Fuller R.C."/>
        </authorList>
    </citation>
    <scope>NUCLEOTIDE SEQUENCE [LARGE SCALE GENOMIC DNA]</scope>
    <source>
        <strain evidence="2">EspeVRDwgs_2016</strain>
        <tissue evidence="2">Muscle</tissue>
    </source>
</reference>
<comment type="caution">
    <text evidence="2">The sequence shown here is derived from an EMBL/GenBank/DDBJ whole genome shotgun (WGS) entry which is preliminary data.</text>
</comment>
<dbReference type="EMBL" id="VOFY01001927">
    <property type="protein sequence ID" value="KAA8577796.1"/>
    <property type="molecule type" value="Genomic_DNA"/>
</dbReference>
<evidence type="ECO:0000313" key="2">
    <source>
        <dbReference type="EMBL" id="KAA8577796.1"/>
    </source>
</evidence>
<evidence type="ECO:0000313" key="3">
    <source>
        <dbReference type="Proteomes" id="UP000327493"/>
    </source>
</evidence>
<name>A0A5J5CBD3_9PERO</name>
<accession>A0A5J5CBD3</accession>
<protein>
    <submittedName>
        <fullName evidence="2">Uncharacterized protein</fullName>
    </submittedName>
</protein>
<sequence>MGTWQKRASRLFVANVEKLGIPSRNAPMAGSAISVEKQTTSSEIAQSHLPTN</sequence>
<organism evidence="2 3">
    <name type="scientific">Etheostoma spectabile</name>
    <name type="common">orangethroat darter</name>
    <dbReference type="NCBI Taxonomy" id="54343"/>
    <lineage>
        <taxon>Eukaryota</taxon>
        <taxon>Metazoa</taxon>
        <taxon>Chordata</taxon>
        <taxon>Craniata</taxon>
        <taxon>Vertebrata</taxon>
        <taxon>Euteleostomi</taxon>
        <taxon>Actinopterygii</taxon>
        <taxon>Neopterygii</taxon>
        <taxon>Teleostei</taxon>
        <taxon>Neoteleostei</taxon>
        <taxon>Acanthomorphata</taxon>
        <taxon>Eupercaria</taxon>
        <taxon>Perciformes</taxon>
        <taxon>Percoidei</taxon>
        <taxon>Percidae</taxon>
        <taxon>Etheostomatinae</taxon>
        <taxon>Etheostoma</taxon>
    </lineage>
</organism>